<gene>
    <name evidence="3" type="ORF">O0S08_46090</name>
</gene>
<sequence>MAPADRSPPHRSCGLLLIASACAAGSPTGDTAANSWSSTTSTTTAATTDATTTSATTSVTPTTSSSTSTTSTTASDASTSDATSTTQAETTAITTGPGECAPVTSESFTLASDVLLACGAMAAVDVFDVPLSHRGPAVARATLTIEHTQSVPDIHFWNATVLVGESQYGFGIGDDLCSGYQPVTKQNLGYGVLTDASDRVKVPMYQGSAPCTDGALAVRAGSTLTLWYADPAPGCERVAYTSWYATQGYEATYVWQTMMSPILALPIDTPPGTQALLMSVVEGSPDKNPNAACGAETQTLVSQLRDGGAVLHQAENLLPASGGQGHLVLANEALLPGAGPHAIDLAVGANVFDSAVRTGGCCGDAALFAVFVPE</sequence>
<feature type="compositionally biased region" description="Low complexity" evidence="1">
    <location>
        <begin position="30"/>
        <end position="95"/>
    </location>
</feature>
<dbReference type="Proteomes" id="UP001164459">
    <property type="component" value="Chromosome"/>
</dbReference>
<dbReference type="PROSITE" id="PS51257">
    <property type="entry name" value="PROKAR_LIPOPROTEIN"/>
    <property type="match status" value="1"/>
</dbReference>
<evidence type="ECO:0000313" key="3">
    <source>
        <dbReference type="EMBL" id="WAS93559.1"/>
    </source>
</evidence>
<dbReference type="RefSeq" id="WP_269035898.1">
    <property type="nucleotide sequence ID" value="NZ_CP114040.1"/>
</dbReference>
<organism evidence="3 4">
    <name type="scientific">Nannocystis punicea</name>
    <dbReference type="NCBI Taxonomy" id="2995304"/>
    <lineage>
        <taxon>Bacteria</taxon>
        <taxon>Pseudomonadati</taxon>
        <taxon>Myxococcota</taxon>
        <taxon>Polyangia</taxon>
        <taxon>Nannocystales</taxon>
        <taxon>Nannocystaceae</taxon>
        <taxon>Nannocystis</taxon>
    </lineage>
</organism>
<feature type="region of interest" description="Disordered" evidence="1">
    <location>
        <begin position="29"/>
        <end position="99"/>
    </location>
</feature>
<feature type="chain" id="PRO_5046526414" evidence="2">
    <location>
        <begin position="33"/>
        <end position="374"/>
    </location>
</feature>
<keyword evidence="4" id="KW-1185">Reference proteome</keyword>
<reference evidence="3" key="1">
    <citation type="submission" date="2022-11" db="EMBL/GenBank/DDBJ databases">
        <title>Minimal conservation of predation-associated metabolite biosynthetic gene clusters underscores biosynthetic potential of Myxococcota including descriptions for ten novel species: Archangium lansinium sp. nov., Myxococcus landrumus sp. nov., Nannocystis bai.</title>
        <authorList>
            <person name="Ahearne A."/>
            <person name="Stevens C."/>
            <person name="Dowd S."/>
        </authorList>
    </citation>
    <scope>NUCLEOTIDE SEQUENCE</scope>
    <source>
        <strain evidence="3">Fl3</strain>
    </source>
</reference>
<evidence type="ECO:0000256" key="2">
    <source>
        <dbReference type="SAM" id="SignalP"/>
    </source>
</evidence>
<accession>A0ABY7H3F4</accession>
<dbReference type="EMBL" id="CP114040">
    <property type="protein sequence ID" value="WAS93559.1"/>
    <property type="molecule type" value="Genomic_DNA"/>
</dbReference>
<name>A0ABY7H3F4_9BACT</name>
<proteinExistence type="predicted"/>
<feature type="signal peptide" evidence="2">
    <location>
        <begin position="1"/>
        <end position="32"/>
    </location>
</feature>
<evidence type="ECO:0000256" key="1">
    <source>
        <dbReference type="SAM" id="MobiDB-lite"/>
    </source>
</evidence>
<protein>
    <submittedName>
        <fullName evidence="3">Uncharacterized protein</fullName>
    </submittedName>
</protein>
<keyword evidence="2" id="KW-0732">Signal</keyword>
<evidence type="ECO:0000313" key="4">
    <source>
        <dbReference type="Proteomes" id="UP001164459"/>
    </source>
</evidence>